<dbReference type="PANTHER" id="PTHR32208">
    <property type="entry name" value="SECRETED PROTEIN-RELATED"/>
    <property type="match status" value="1"/>
</dbReference>
<dbReference type="SUPFAM" id="SSF81296">
    <property type="entry name" value="E set domains"/>
    <property type="match status" value="1"/>
</dbReference>
<feature type="domain" description="Galactose oxidase-like Early set" evidence="3">
    <location>
        <begin position="450"/>
        <end position="541"/>
    </location>
</feature>
<accession>A0A507DLN9</accession>
<evidence type="ECO:0000259" key="2">
    <source>
        <dbReference type="Pfam" id="PF07250"/>
    </source>
</evidence>
<gene>
    <name evidence="4" type="ORF">SeMB42_g01825</name>
</gene>
<feature type="domain" description="Glyoxal oxidase N-terminal" evidence="2">
    <location>
        <begin position="121"/>
        <end position="444"/>
    </location>
</feature>
<evidence type="ECO:0000313" key="4">
    <source>
        <dbReference type="EMBL" id="TPX51788.1"/>
    </source>
</evidence>
<proteinExistence type="predicted"/>
<dbReference type="AlphaFoldDB" id="A0A507DLN9"/>
<evidence type="ECO:0008006" key="6">
    <source>
        <dbReference type="Google" id="ProtNLM"/>
    </source>
</evidence>
<evidence type="ECO:0000259" key="3">
    <source>
        <dbReference type="Pfam" id="PF09118"/>
    </source>
</evidence>
<organism evidence="4 5">
    <name type="scientific">Synchytrium endobioticum</name>
    <dbReference type="NCBI Taxonomy" id="286115"/>
    <lineage>
        <taxon>Eukaryota</taxon>
        <taxon>Fungi</taxon>
        <taxon>Fungi incertae sedis</taxon>
        <taxon>Chytridiomycota</taxon>
        <taxon>Chytridiomycota incertae sedis</taxon>
        <taxon>Chytridiomycetes</taxon>
        <taxon>Synchytriales</taxon>
        <taxon>Synchytriaceae</taxon>
        <taxon>Synchytrium</taxon>
    </lineage>
</organism>
<dbReference type="Pfam" id="PF09118">
    <property type="entry name" value="GO-like_E_set"/>
    <property type="match status" value="1"/>
</dbReference>
<dbReference type="InterPro" id="IPR015202">
    <property type="entry name" value="GO-like_E_set"/>
</dbReference>
<dbReference type="InterPro" id="IPR014756">
    <property type="entry name" value="Ig_E-set"/>
</dbReference>
<reference evidence="4 5" key="1">
    <citation type="journal article" date="2019" name="Sci. Rep.">
        <title>Comparative genomics of chytrid fungi reveal insights into the obligate biotrophic and pathogenic lifestyle of Synchytrium endobioticum.</title>
        <authorList>
            <person name="van de Vossenberg B.T.L.H."/>
            <person name="Warris S."/>
            <person name="Nguyen H.D.T."/>
            <person name="van Gent-Pelzer M.P.E."/>
            <person name="Joly D.L."/>
            <person name="van de Geest H.C."/>
            <person name="Bonants P.J.M."/>
            <person name="Smith D.S."/>
            <person name="Levesque C.A."/>
            <person name="van der Lee T.A.J."/>
        </authorList>
    </citation>
    <scope>NUCLEOTIDE SEQUENCE [LARGE SCALE GENOMIC DNA]</scope>
    <source>
        <strain evidence="4 5">MB42</strain>
    </source>
</reference>
<dbReference type="Proteomes" id="UP000317494">
    <property type="component" value="Unassembled WGS sequence"/>
</dbReference>
<dbReference type="STRING" id="286115.A0A507DLN9"/>
<dbReference type="EMBL" id="QEAN01000050">
    <property type="protein sequence ID" value="TPX51788.1"/>
    <property type="molecule type" value="Genomic_DNA"/>
</dbReference>
<dbReference type="Gene3D" id="2.60.40.10">
    <property type="entry name" value="Immunoglobulins"/>
    <property type="match status" value="1"/>
</dbReference>
<dbReference type="VEuPathDB" id="FungiDB:SeMB42_g01825"/>
<evidence type="ECO:0000256" key="1">
    <source>
        <dbReference type="ARBA" id="ARBA00022729"/>
    </source>
</evidence>
<dbReference type="PANTHER" id="PTHR32208:SF21">
    <property type="entry name" value="LOW QUALITY PROTEIN: ALDEHYDE OXIDASE GLOX-LIKE"/>
    <property type="match status" value="1"/>
</dbReference>
<name>A0A507DLN9_9FUNG</name>
<dbReference type="InterPro" id="IPR009880">
    <property type="entry name" value="Glyoxal_oxidase_N"/>
</dbReference>
<keyword evidence="1" id="KW-0732">Signal</keyword>
<dbReference type="SUPFAM" id="SSF50965">
    <property type="entry name" value="Galactose oxidase, central domain"/>
    <property type="match status" value="1"/>
</dbReference>
<dbReference type="InterPro" id="IPR013783">
    <property type="entry name" value="Ig-like_fold"/>
</dbReference>
<keyword evidence="5" id="KW-1185">Reference proteome</keyword>
<dbReference type="InterPro" id="IPR037293">
    <property type="entry name" value="Gal_Oxidase_central_sf"/>
</dbReference>
<dbReference type="CDD" id="cd02851">
    <property type="entry name" value="E_set_GO_C"/>
    <property type="match status" value="1"/>
</dbReference>
<sequence length="544" mass="59600">MNLMTSTMHLYIPPSRHHHILYTATVLATLLTPAHPDPSRIGQWAVGPSTGVVGIHTALLPDNHLLFFERFHGLHYPSLYPPNPNTYSSNISQSEISTEMTFNPENPLTSGYVVEHETYSPFCAGHAQMADGRIFVAGGDGDGVGNGYITDGRKAVRTYASATGWVDIGELSTTRWYPTVATLPDGRLLIVGGLSESYIPDDPNRNNPTYELYPPDGRGTVPLEVLLPGYPNNSYPIVMVLPSQRVFIFSSINSMSININSWDNIITYPPLSKTDIYPSRSFPYLSPSVLLPLRKANKYRAEIMICGGTYINNTASNLCSRIIPDLGEEAKWVDDEMPGGRVMGDGVLLPDGNVVFVGGAQEGTADGPAGFSKATNPQYAAHLYNPRTRQWSVLASATIPRLYHSSALLLPDCRVLTAGSDQQNYANPSLEPFEYRIELFSPPYLFAASRPMITAMPSTISYNSTFQIHTPTSNIEMVSFIRYSTVTHSTNMDQRFVELEFVQTGKGIVEGTSPLDGSLAPPGNWMVFLVKDGVPSVGETVLLH</sequence>
<evidence type="ECO:0000313" key="5">
    <source>
        <dbReference type="Proteomes" id="UP000317494"/>
    </source>
</evidence>
<comment type="caution">
    <text evidence="4">The sequence shown here is derived from an EMBL/GenBank/DDBJ whole genome shotgun (WGS) entry which is preliminary data.</text>
</comment>
<dbReference type="Gene3D" id="2.130.10.80">
    <property type="entry name" value="Galactose oxidase/kelch, beta-propeller"/>
    <property type="match status" value="1"/>
</dbReference>
<protein>
    <recommendedName>
        <fullName evidence="6">Galactose oxidase-like Early set domain-containing protein</fullName>
    </recommendedName>
</protein>
<dbReference type="InterPro" id="IPR011043">
    <property type="entry name" value="Gal_Oxase/kelch_b-propeller"/>
</dbReference>
<dbReference type="Pfam" id="PF07250">
    <property type="entry name" value="Glyoxal_oxid_N"/>
    <property type="match status" value="1"/>
</dbReference>